<feature type="compositionally biased region" description="Basic and acidic residues" evidence="2">
    <location>
        <begin position="16"/>
        <end position="40"/>
    </location>
</feature>
<feature type="compositionally biased region" description="Polar residues" evidence="2">
    <location>
        <begin position="849"/>
        <end position="908"/>
    </location>
</feature>
<dbReference type="PANTHER" id="PTHR13018:SF83">
    <property type="entry name" value="RRM DOMAIN-CONTAINING PROTEIN"/>
    <property type="match status" value="1"/>
</dbReference>
<feature type="transmembrane region" description="Helical" evidence="3">
    <location>
        <begin position="522"/>
        <end position="542"/>
    </location>
</feature>
<dbReference type="GO" id="GO:0005227">
    <property type="term" value="F:calcium-activated cation channel activity"/>
    <property type="evidence" value="ECO:0007669"/>
    <property type="project" value="InterPro"/>
</dbReference>
<evidence type="ECO:0000256" key="2">
    <source>
        <dbReference type="SAM" id="MobiDB-lite"/>
    </source>
</evidence>
<feature type="transmembrane region" description="Helical" evidence="3">
    <location>
        <begin position="625"/>
        <end position="653"/>
    </location>
</feature>
<feature type="domain" description="CSC1/OSCA1-like cytosolic" evidence="4">
    <location>
        <begin position="251"/>
        <end position="429"/>
    </location>
</feature>
<proteinExistence type="predicted"/>
<keyword evidence="3" id="KW-1133">Transmembrane helix</keyword>
<gene>
    <name evidence="5" type="ORF">ECRASSUSDP1_LOCUS7980</name>
</gene>
<dbReference type="Proteomes" id="UP001295684">
    <property type="component" value="Unassembled WGS sequence"/>
</dbReference>
<keyword evidence="6" id="KW-1185">Reference proteome</keyword>
<feature type="region of interest" description="Disordered" evidence="2">
    <location>
        <begin position="1"/>
        <end position="73"/>
    </location>
</feature>
<evidence type="ECO:0000256" key="1">
    <source>
        <dbReference type="SAM" id="Coils"/>
    </source>
</evidence>
<feature type="transmembrane region" description="Helical" evidence="3">
    <location>
        <begin position="707"/>
        <end position="726"/>
    </location>
</feature>
<feature type="transmembrane region" description="Helical" evidence="3">
    <location>
        <begin position="151"/>
        <end position="172"/>
    </location>
</feature>
<feature type="transmembrane region" description="Helical" evidence="3">
    <location>
        <begin position="442"/>
        <end position="466"/>
    </location>
</feature>
<evidence type="ECO:0000313" key="6">
    <source>
        <dbReference type="Proteomes" id="UP001295684"/>
    </source>
</evidence>
<dbReference type="Pfam" id="PF14703">
    <property type="entry name" value="PHM7_cyt"/>
    <property type="match status" value="1"/>
</dbReference>
<evidence type="ECO:0000259" key="4">
    <source>
        <dbReference type="Pfam" id="PF14703"/>
    </source>
</evidence>
<keyword evidence="1" id="KW-0175">Coiled coil</keyword>
<feature type="coiled-coil region" evidence="1">
    <location>
        <begin position="761"/>
        <end position="814"/>
    </location>
</feature>
<dbReference type="InterPro" id="IPR027815">
    <property type="entry name" value="CSC1/OSCA1-like_cyt"/>
</dbReference>
<comment type="caution">
    <text evidence="5">The sequence shown here is derived from an EMBL/GenBank/DDBJ whole genome shotgun (WGS) entry which is preliminary data.</text>
</comment>
<dbReference type="GO" id="GO:0005886">
    <property type="term" value="C:plasma membrane"/>
    <property type="evidence" value="ECO:0007669"/>
    <property type="project" value="TreeGrafter"/>
</dbReference>
<feature type="transmembrane region" description="Helical" evidence="3">
    <location>
        <begin position="562"/>
        <end position="583"/>
    </location>
</feature>
<protein>
    <recommendedName>
        <fullName evidence="4">CSC1/OSCA1-like cytosolic domain-containing protein</fullName>
    </recommendedName>
</protein>
<keyword evidence="3" id="KW-0472">Membrane</keyword>
<accession>A0AAD1UD80</accession>
<dbReference type="InterPro" id="IPR045122">
    <property type="entry name" value="Csc1-like"/>
</dbReference>
<feature type="compositionally biased region" description="Low complexity" evidence="2">
    <location>
        <begin position="42"/>
        <end position="61"/>
    </location>
</feature>
<feature type="transmembrane region" description="Helical" evidence="3">
    <location>
        <begin position="481"/>
        <end position="501"/>
    </location>
</feature>
<organism evidence="5 6">
    <name type="scientific">Euplotes crassus</name>
    <dbReference type="NCBI Taxonomy" id="5936"/>
    <lineage>
        <taxon>Eukaryota</taxon>
        <taxon>Sar</taxon>
        <taxon>Alveolata</taxon>
        <taxon>Ciliophora</taxon>
        <taxon>Intramacronucleata</taxon>
        <taxon>Spirotrichea</taxon>
        <taxon>Hypotrichia</taxon>
        <taxon>Euplotida</taxon>
        <taxon>Euplotidae</taxon>
        <taxon>Moneuplotes</taxon>
    </lineage>
</organism>
<name>A0AAD1UD80_EUPCR</name>
<keyword evidence="3" id="KW-0812">Transmembrane</keyword>
<sequence>MASASSIELSIIPSDEENKDKPSSYDEISSDKSDRGEGQGHESTSSVDSSSSSGYSLGESLSDSEEERRVLDDPMEKIPPDFEWCKRHYEANTVKNIETIDKRMNREDSRYFCQCCGLPLKNSAKDFSLFSTFKSLCQLGTCFAFYFRLKLFTVISLFTWSISCSCLVIYSVHGEDSAQEFSPNEELAYISDWSLGNFGKCGENCTGSYMDKIVIFNFISLFLIILEGIVYRHFQTKKVDELEQKYITPSSFCVMVSNIHKEMADEDIKKWFRGLTKNGEIIYISRCYKIRDQSVREKIIMDLKRKKRALRLEEKEAEERRKETGEVVHREIPFDLEIIKIKEKIFETRYEMEKELDDSEFCKKAFVVFANSVTVSEVSVPFKLNYFQRFWEFIKLKIFMCKRQGKRFWDNHKLHVEKAVGPRDILWENLAVGLKHKSLRQLITYSCTFVCLIVSFGITLGISSIIDVLASQENTSTAEDFFIGILSFLSSIVVTLINIALEKIIRHLSSFERHDSYTKFNLSVSIKLTIATFINTGILPIFQNIETHNWFHTNGLMNAIFYNMISIALVGPFLYAFDFWYIVKRIKMKYQEKKGENCTLTQREAHALFEPPPVDMAQLHSDTMLMMFMVAMYVFILPVVAIIACFGSIVQFCVQRYLILRRHKQPPQLGPELATMFVKLSPFMILIYGVSLFIFHSVLLSQQRTAASLFLIACVLYFFIPVQGIVRRRCKYSHLNARAEYNECKMTFVTDYYKENPHSRRKELKKIEMVQRAKLRQLEEDRDQHEVQRDTEAEQLREKKIKQLEREINGLRRQQMNSFVPQAQSNQGFTPYYHAPRQEYNQPLRNQFTRIPTQNPLPHSQGTYPLNPSRQSTQPPTLHPQTSNVSNPQSQRSYVRPASTQGQLQPQQAYPPFDHQSQESCPIPPSEGPQPNYKAEARNGGSQKREGEEEKEQ</sequence>
<reference evidence="5" key="1">
    <citation type="submission" date="2023-07" db="EMBL/GenBank/DDBJ databases">
        <authorList>
            <consortium name="AG Swart"/>
            <person name="Singh M."/>
            <person name="Singh A."/>
            <person name="Seah K."/>
            <person name="Emmerich C."/>
        </authorList>
    </citation>
    <scope>NUCLEOTIDE SEQUENCE</scope>
    <source>
        <strain evidence="5">DP1</strain>
    </source>
</reference>
<dbReference type="AlphaFoldDB" id="A0AAD1UD80"/>
<feature type="region of interest" description="Disordered" evidence="2">
    <location>
        <begin position="849"/>
        <end position="953"/>
    </location>
</feature>
<feature type="transmembrane region" description="Helical" evidence="3">
    <location>
        <begin position="213"/>
        <end position="231"/>
    </location>
</feature>
<feature type="transmembrane region" description="Helical" evidence="3">
    <location>
        <begin position="673"/>
        <end position="695"/>
    </location>
</feature>
<evidence type="ECO:0000313" key="5">
    <source>
        <dbReference type="EMBL" id="CAI2366707.1"/>
    </source>
</evidence>
<feature type="compositionally biased region" description="Basic and acidic residues" evidence="2">
    <location>
        <begin position="943"/>
        <end position="953"/>
    </location>
</feature>
<evidence type="ECO:0000256" key="3">
    <source>
        <dbReference type="SAM" id="Phobius"/>
    </source>
</evidence>
<dbReference type="EMBL" id="CAMPGE010007791">
    <property type="protein sequence ID" value="CAI2366707.1"/>
    <property type="molecule type" value="Genomic_DNA"/>
</dbReference>
<dbReference type="PANTHER" id="PTHR13018">
    <property type="entry name" value="PROBABLE MEMBRANE PROTEIN DUF221-RELATED"/>
    <property type="match status" value="1"/>
</dbReference>